<evidence type="ECO:0000313" key="2">
    <source>
        <dbReference type="EMBL" id="QIE91628.1"/>
    </source>
</evidence>
<evidence type="ECO:0000313" key="3">
    <source>
        <dbReference type="Proteomes" id="UP000501063"/>
    </source>
</evidence>
<dbReference type="Proteomes" id="UP000501063">
    <property type="component" value="Plasmid pPniHBP1_1"/>
</dbReference>
<keyword evidence="2" id="KW-0614">Plasmid</keyword>
<accession>A0A6G6J8F3</accession>
<name>A0A6G6J8F3_PSENT</name>
<reference evidence="2 3" key="1">
    <citation type="submission" date="2020-02" db="EMBL/GenBank/DDBJ databases">
        <title>Integrative conjugative elements (ICEs) and plasmids drive adaptation of Pseudomonas nitroreducens strain HBP1 to wastewater environment.</title>
        <authorList>
            <person name="Sentchilo V."/>
            <person name="Carraro N."/>
            <person name="Bertelli C."/>
            <person name="van der Meer J.R."/>
        </authorList>
    </citation>
    <scope>NUCLEOTIDE SEQUENCE [LARGE SCALE GENOMIC DNA]</scope>
    <source>
        <strain evidence="2 3">HBP1</strain>
        <plasmid evidence="3">ppnihbp1_1</plasmid>
    </source>
</reference>
<dbReference type="KEGG" id="pnt:G5B91_35475"/>
<dbReference type="EMBL" id="CP049142">
    <property type="protein sequence ID" value="QIE91628.1"/>
    <property type="molecule type" value="Genomic_DNA"/>
</dbReference>
<protein>
    <submittedName>
        <fullName evidence="2">YheU family protein</fullName>
    </submittedName>
</protein>
<dbReference type="SUPFAM" id="SSF118001">
    <property type="entry name" value="YehU-like"/>
    <property type="match status" value="1"/>
</dbReference>
<dbReference type="Gene3D" id="1.10.10.610">
    <property type="entry name" value="YehU-like"/>
    <property type="match status" value="1"/>
</dbReference>
<dbReference type="Pfam" id="PF06794">
    <property type="entry name" value="UPF0270"/>
    <property type="match status" value="1"/>
</dbReference>
<sequence length="78" mass="8890">MLIPYDQLQPETLDNLMRDFVSRDGTDGGDETPEEVKVERVRQALIKGEAVVFYDIAEQHCILTLRAEVPQEVLSAWT</sequence>
<dbReference type="InterPro" id="IPR010648">
    <property type="entry name" value="UPF0270"/>
</dbReference>
<dbReference type="AlphaFoldDB" id="A0A6G6J8F3"/>
<dbReference type="InterPro" id="IPR036685">
    <property type="entry name" value="YehU-like_sf"/>
</dbReference>
<dbReference type="RefSeq" id="WP_017519885.1">
    <property type="nucleotide sequence ID" value="NZ_CP049142.1"/>
</dbReference>
<organism evidence="2 3">
    <name type="scientific">Pseudomonas nitroreducens</name>
    <dbReference type="NCBI Taxonomy" id="46680"/>
    <lineage>
        <taxon>Bacteria</taxon>
        <taxon>Pseudomonadati</taxon>
        <taxon>Pseudomonadota</taxon>
        <taxon>Gammaproteobacteria</taxon>
        <taxon>Pseudomonadales</taxon>
        <taxon>Pseudomonadaceae</taxon>
        <taxon>Pseudomonas</taxon>
    </lineage>
</organism>
<gene>
    <name evidence="2" type="ORF">G5B91_35475</name>
</gene>
<geneLocation type="plasmid" evidence="3">
    <name>ppnihbp1_1</name>
</geneLocation>
<proteinExistence type="inferred from homology"/>
<comment type="similarity">
    <text evidence="1">Belongs to the UPF0270 family.</text>
</comment>
<evidence type="ECO:0000256" key="1">
    <source>
        <dbReference type="ARBA" id="ARBA00006450"/>
    </source>
</evidence>